<reference evidence="2 3" key="1">
    <citation type="submission" date="2019-10" db="EMBL/GenBank/DDBJ databases">
        <title>Draft Genome Assembly of Rhodococcus zopfii DSM44189.</title>
        <authorList>
            <person name="Sutton J.M."/>
            <person name="Akob D.M."/>
            <person name="Bushman T.J."/>
        </authorList>
    </citation>
    <scope>NUCLEOTIDE SEQUENCE [LARGE SCALE GENOMIC DNA]</scope>
    <source>
        <strain evidence="2 3">DSM 44189</strain>
    </source>
</reference>
<name>A0ABU3WNC2_9NOCA</name>
<dbReference type="InterPro" id="IPR005117">
    <property type="entry name" value="NiRdtase/SiRdtase_haem-b_fer"/>
</dbReference>
<dbReference type="EMBL" id="WBMO01000001">
    <property type="protein sequence ID" value="MDV2475483.1"/>
    <property type="molecule type" value="Genomic_DNA"/>
</dbReference>
<dbReference type="Proteomes" id="UP001275440">
    <property type="component" value="Unassembled WGS sequence"/>
</dbReference>
<dbReference type="Pfam" id="PF03460">
    <property type="entry name" value="NIR_SIR_ferr"/>
    <property type="match status" value="1"/>
</dbReference>
<dbReference type="Gene3D" id="3.90.480.20">
    <property type="match status" value="1"/>
</dbReference>
<keyword evidence="3" id="KW-1185">Reference proteome</keyword>
<evidence type="ECO:0000313" key="2">
    <source>
        <dbReference type="EMBL" id="MDV2475483.1"/>
    </source>
</evidence>
<dbReference type="InterPro" id="IPR036136">
    <property type="entry name" value="Nit/Sulf_reduc_fer-like_dom_sf"/>
</dbReference>
<comment type="caution">
    <text evidence="2">The sequence shown here is derived from an EMBL/GenBank/DDBJ whole genome shotgun (WGS) entry which is preliminary data.</text>
</comment>
<sequence>MPPTSRSNLAACPSPAPPAVDVHLPGGALTAAQLQALAVLAHAHGDAELLLTDHAGLRMHGNRDTLTESLTAIGLTVHGTYRRSVVASPLSGRIGGIADVREIAVALHRRLDGTTATADTVLGLDDGSGDIVALTPDVAVCARPDGSWMLTRSGRDTGVRVDTGDVVEAVLDAAAAAVPDADVSPLPTPPPHPIGWLDRPDGTVVLAGALPDGVLPARTAEFLAAVDRPVVITPWRSVLLCDLDEWAAEQVVRVLAPMGLIFDADSPHVE</sequence>
<evidence type="ECO:0000259" key="1">
    <source>
        <dbReference type="Pfam" id="PF03460"/>
    </source>
</evidence>
<proteinExistence type="predicted"/>
<gene>
    <name evidence="2" type="ORF">F8M49_08875</name>
</gene>
<organism evidence="2 3">
    <name type="scientific">Rhodococcus zopfii</name>
    <dbReference type="NCBI Taxonomy" id="43772"/>
    <lineage>
        <taxon>Bacteria</taxon>
        <taxon>Bacillati</taxon>
        <taxon>Actinomycetota</taxon>
        <taxon>Actinomycetes</taxon>
        <taxon>Mycobacteriales</taxon>
        <taxon>Nocardiaceae</taxon>
        <taxon>Rhodococcus</taxon>
    </lineage>
</organism>
<feature type="domain" description="Nitrite/Sulfite reductase ferredoxin-like" evidence="1">
    <location>
        <begin position="19"/>
        <end position="63"/>
    </location>
</feature>
<accession>A0ABU3WNC2</accession>
<dbReference type="SUPFAM" id="SSF55124">
    <property type="entry name" value="Nitrite/Sulfite reductase N-terminal domain-like"/>
    <property type="match status" value="2"/>
</dbReference>
<evidence type="ECO:0000313" key="3">
    <source>
        <dbReference type="Proteomes" id="UP001275440"/>
    </source>
</evidence>
<protein>
    <submittedName>
        <fullName evidence="2">Precorrin-3B synthase</fullName>
    </submittedName>
</protein>